<dbReference type="PROSITE" id="PS01081">
    <property type="entry name" value="HTH_TETR_1"/>
    <property type="match status" value="1"/>
</dbReference>
<dbReference type="PANTHER" id="PTHR30055">
    <property type="entry name" value="HTH-TYPE TRANSCRIPTIONAL REGULATOR RUTR"/>
    <property type="match status" value="1"/>
</dbReference>
<accession>A0A0D1L5W2</accession>
<evidence type="ECO:0000256" key="3">
    <source>
        <dbReference type="ARBA" id="ARBA00023163"/>
    </source>
</evidence>
<dbReference type="InterPro" id="IPR023772">
    <property type="entry name" value="DNA-bd_HTH_TetR-type_CS"/>
</dbReference>
<keyword evidence="1" id="KW-0805">Transcription regulation</keyword>
<proteinExistence type="predicted"/>
<name>A0A0D1L5W2_9MYCO</name>
<evidence type="ECO:0000256" key="2">
    <source>
        <dbReference type="ARBA" id="ARBA00023125"/>
    </source>
</evidence>
<sequence>MSRTQQERRETTVAGILGATIDTIIEVGYARATAALIAKRAHVSDGAIFRHFPTMRELMAATLGEAGRRQLALYKSQIAQIPADARTPEALLRVLRDITHNPTNGVTYELLVAARTDEKLRVMLKDEITQYQMNIFHAAESLPAAEGLDSQGRQNFQAMVIVLLNAFDGAAIFQDVLPPTAEIEERRMTVLSSLVSVATSG</sequence>
<keyword evidence="2 4" id="KW-0238">DNA-binding</keyword>
<dbReference type="PANTHER" id="PTHR30055:SF234">
    <property type="entry name" value="HTH-TYPE TRANSCRIPTIONAL REGULATOR BETI"/>
    <property type="match status" value="1"/>
</dbReference>
<dbReference type="Proteomes" id="UP000032221">
    <property type="component" value="Unassembled WGS sequence"/>
</dbReference>
<dbReference type="InterPro" id="IPR009057">
    <property type="entry name" value="Homeodomain-like_sf"/>
</dbReference>
<evidence type="ECO:0000313" key="6">
    <source>
        <dbReference type="EMBL" id="KIU13752.1"/>
    </source>
</evidence>
<dbReference type="GO" id="GO:0003700">
    <property type="term" value="F:DNA-binding transcription factor activity"/>
    <property type="evidence" value="ECO:0007669"/>
    <property type="project" value="TreeGrafter"/>
</dbReference>
<evidence type="ECO:0000259" key="5">
    <source>
        <dbReference type="PROSITE" id="PS50977"/>
    </source>
</evidence>
<dbReference type="Gene3D" id="1.10.357.10">
    <property type="entry name" value="Tetracycline Repressor, domain 2"/>
    <property type="match status" value="1"/>
</dbReference>
<feature type="domain" description="HTH tetR-type" evidence="5">
    <location>
        <begin position="10"/>
        <end position="70"/>
    </location>
</feature>
<dbReference type="EMBL" id="JXST01000067">
    <property type="protein sequence ID" value="KIU13752.1"/>
    <property type="molecule type" value="Genomic_DNA"/>
</dbReference>
<dbReference type="SUPFAM" id="SSF46689">
    <property type="entry name" value="Homeodomain-like"/>
    <property type="match status" value="1"/>
</dbReference>
<comment type="caution">
    <text evidence="6">The sequence shown here is derived from an EMBL/GenBank/DDBJ whole genome shotgun (WGS) entry which is preliminary data.</text>
</comment>
<evidence type="ECO:0000256" key="4">
    <source>
        <dbReference type="PROSITE-ProRule" id="PRU00335"/>
    </source>
</evidence>
<keyword evidence="3" id="KW-0804">Transcription</keyword>
<dbReference type="InterPro" id="IPR001647">
    <property type="entry name" value="HTH_TetR"/>
</dbReference>
<dbReference type="PRINTS" id="PR00455">
    <property type="entry name" value="HTHTETR"/>
</dbReference>
<protein>
    <submittedName>
        <fullName evidence="6">TetR family transcriptional regulator</fullName>
    </submittedName>
</protein>
<evidence type="ECO:0000256" key="1">
    <source>
        <dbReference type="ARBA" id="ARBA00023015"/>
    </source>
</evidence>
<dbReference type="GO" id="GO:0000976">
    <property type="term" value="F:transcription cis-regulatory region binding"/>
    <property type="evidence" value="ECO:0007669"/>
    <property type="project" value="TreeGrafter"/>
</dbReference>
<dbReference type="RefSeq" id="WP_043988258.1">
    <property type="nucleotide sequence ID" value="NZ_JXST01000067.1"/>
</dbReference>
<reference evidence="6 7" key="1">
    <citation type="submission" date="2015-01" db="EMBL/GenBank/DDBJ databases">
        <title>Genome sequence of Mycobacterium llatzerense and Mycobacterium immunogenum recovered from brain abscess.</title>
        <authorList>
            <person name="Greninger A.L."/>
            <person name="Langelier C."/>
            <person name="Cunningham G."/>
            <person name="Chiu C.Y."/>
            <person name="Miller S."/>
        </authorList>
    </citation>
    <scope>NUCLEOTIDE SEQUENCE [LARGE SCALE GENOMIC DNA]</scope>
    <source>
        <strain evidence="6 7">CLUC14</strain>
    </source>
</reference>
<dbReference type="PROSITE" id="PS50977">
    <property type="entry name" value="HTH_TETR_2"/>
    <property type="match status" value="1"/>
</dbReference>
<keyword evidence="7" id="KW-1185">Reference proteome</keyword>
<dbReference type="PATRIC" id="fig|280871.6.peg.5850"/>
<dbReference type="STRING" id="280871.TL10_28210"/>
<evidence type="ECO:0000313" key="7">
    <source>
        <dbReference type="Proteomes" id="UP000032221"/>
    </source>
</evidence>
<organism evidence="6 7">
    <name type="scientific">Mycolicibacterium llatzerense</name>
    <dbReference type="NCBI Taxonomy" id="280871"/>
    <lineage>
        <taxon>Bacteria</taxon>
        <taxon>Bacillati</taxon>
        <taxon>Actinomycetota</taxon>
        <taxon>Actinomycetes</taxon>
        <taxon>Mycobacteriales</taxon>
        <taxon>Mycobacteriaceae</taxon>
        <taxon>Mycolicibacterium</taxon>
    </lineage>
</organism>
<feature type="DNA-binding region" description="H-T-H motif" evidence="4">
    <location>
        <begin position="33"/>
        <end position="52"/>
    </location>
</feature>
<gene>
    <name evidence="6" type="ORF">TL10_28210</name>
</gene>
<dbReference type="OrthoDB" id="4539007at2"/>
<dbReference type="AlphaFoldDB" id="A0A0D1L5W2"/>
<dbReference type="Pfam" id="PF00440">
    <property type="entry name" value="TetR_N"/>
    <property type="match status" value="1"/>
</dbReference>
<dbReference type="InterPro" id="IPR050109">
    <property type="entry name" value="HTH-type_TetR-like_transc_reg"/>
</dbReference>